<sequence>KPNSVIAFVAMRPLGKYDDPENYDLARGGYVVRYYRRKAKGAPWIRAEMYFLRESVDG</sequence>
<feature type="non-terminal residue" evidence="1">
    <location>
        <position position="58"/>
    </location>
</feature>
<dbReference type="AlphaFoldDB" id="X1G3V6"/>
<dbReference type="EMBL" id="BART01041641">
    <property type="protein sequence ID" value="GAH27713.1"/>
    <property type="molecule type" value="Genomic_DNA"/>
</dbReference>
<protein>
    <submittedName>
        <fullName evidence="1">Uncharacterized protein</fullName>
    </submittedName>
</protein>
<organism evidence="1">
    <name type="scientific">marine sediment metagenome</name>
    <dbReference type="NCBI Taxonomy" id="412755"/>
    <lineage>
        <taxon>unclassified sequences</taxon>
        <taxon>metagenomes</taxon>
        <taxon>ecological metagenomes</taxon>
    </lineage>
</organism>
<evidence type="ECO:0000313" key="1">
    <source>
        <dbReference type="EMBL" id="GAH27713.1"/>
    </source>
</evidence>
<comment type="caution">
    <text evidence="1">The sequence shown here is derived from an EMBL/GenBank/DDBJ whole genome shotgun (WGS) entry which is preliminary data.</text>
</comment>
<feature type="non-terminal residue" evidence="1">
    <location>
        <position position="1"/>
    </location>
</feature>
<gene>
    <name evidence="1" type="ORF">S01H4_66854</name>
</gene>
<name>X1G3V6_9ZZZZ</name>
<accession>X1G3V6</accession>
<reference evidence="1" key="1">
    <citation type="journal article" date="2014" name="Front. Microbiol.">
        <title>High frequency of phylogenetically diverse reductive dehalogenase-homologous genes in deep subseafloor sedimentary metagenomes.</title>
        <authorList>
            <person name="Kawai M."/>
            <person name="Futagami T."/>
            <person name="Toyoda A."/>
            <person name="Takaki Y."/>
            <person name="Nishi S."/>
            <person name="Hori S."/>
            <person name="Arai W."/>
            <person name="Tsubouchi T."/>
            <person name="Morono Y."/>
            <person name="Uchiyama I."/>
            <person name="Ito T."/>
            <person name="Fujiyama A."/>
            <person name="Inagaki F."/>
            <person name="Takami H."/>
        </authorList>
    </citation>
    <scope>NUCLEOTIDE SEQUENCE</scope>
    <source>
        <strain evidence="1">Expedition CK06-06</strain>
    </source>
</reference>
<proteinExistence type="predicted"/>